<evidence type="ECO:0000313" key="3">
    <source>
        <dbReference type="EMBL" id="MQL94101.1"/>
    </source>
</evidence>
<keyword evidence="4" id="KW-1185">Reference proteome</keyword>
<feature type="compositionally biased region" description="Acidic residues" evidence="2">
    <location>
        <begin position="157"/>
        <end position="168"/>
    </location>
</feature>
<sequence>MGVPGNGNNLSDRGQALKCLAPSEQKGQHNKTMPNYWLVTHDKPSKREVDNIFCKGSVDTTILGVDTMVQNKGRNVKKSPSQVDTSPEQVDTGSSQVDTRDLSQGIVLPVWDSVSTHLLGRCNKPGHMKGECPENKKEKHKKIHKFKKPKAMVATWSDEDTSENEEEEKSSSSGSEEICFMANSSDGKLASQKATNEFKDLSEKLEKENQDKQQKIEEIKILENQLKQKDEVIETFTNGKDNLEALLGTNMKSISYGLGFDKQKFKKDKSGEKKDKAPLIKFVKGPSLENTEVKQKSSKTQKSPKTQNKDKATRSTQSPDRSTPVHKKKASVAIVSTLVDTTPSSVDTLFTQVDTNLL</sequence>
<feature type="coiled-coil region" evidence="1">
    <location>
        <begin position="191"/>
        <end position="232"/>
    </location>
</feature>
<name>A0A843VC72_COLES</name>
<dbReference type="AlphaFoldDB" id="A0A843VC72"/>
<dbReference type="Proteomes" id="UP000652761">
    <property type="component" value="Unassembled WGS sequence"/>
</dbReference>
<feature type="compositionally biased region" description="Basic residues" evidence="2">
    <location>
        <begin position="138"/>
        <end position="150"/>
    </location>
</feature>
<feature type="region of interest" description="Disordered" evidence="2">
    <location>
        <begin position="265"/>
        <end position="330"/>
    </location>
</feature>
<keyword evidence="1" id="KW-0175">Coiled coil</keyword>
<reference evidence="3" key="1">
    <citation type="submission" date="2017-07" db="EMBL/GenBank/DDBJ databases">
        <title>Taro Niue Genome Assembly and Annotation.</title>
        <authorList>
            <person name="Atibalentja N."/>
            <person name="Keating K."/>
            <person name="Fields C.J."/>
        </authorList>
    </citation>
    <scope>NUCLEOTIDE SEQUENCE</scope>
    <source>
        <strain evidence="3">Niue_2</strain>
        <tissue evidence="3">Leaf</tissue>
    </source>
</reference>
<evidence type="ECO:0008006" key="5">
    <source>
        <dbReference type="Google" id="ProtNLM"/>
    </source>
</evidence>
<gene>
    <name evidence="3" type="ORF">Taro_026745</name>
</gene>
<dbReference type="EMBL" id="NMUH01001630">
    <property type="protein sequence ID" value="MQL94101.1"/>
    <property type="molecule type" value="Genomic_DNA"/>
</dbReference>
<evidence type="ECO:0000313" key="4">
    <source>
        <dbReference type="Proteomes" id="UP000652761"/>
    </source>
</evidence>
<accession>A0A843VC72</accession>
<feature type="region of interest" description="Disordered" evidence="2">
    <location>
        <begin position="128"/>
        <end position="176"/>
    </location>
</feature>
<feature type="compositionally biased region" description="Basic and acidic residues" evidence="2">
    <location>
        <begin position="128"/>
        <end position="137"/>
    </location>
</feature>
<protein>
    <recommendedName>
        <fullName evidence="5">CCHC-type domain-containing protein</fullName>
    </recommendedName>
</protein>
<comment type="caution">
    <text evidence="3">The sequence shown here is derived from an EMBL/GenBank/DDBJ whole genome shotgun (WGS) entry which is preliminary data.</text>
</comment>
<proteinExistence type="predicted"/>
<feature type="compositionally biased region" description="Basic and acidic residues" evidence="2">
    <location>
        <begin position="268"/>
        <end position="278"/>
    </location>
</feature>
<organism evidence="3 4">
    <name type="scientific">Colocasia esculenta</name>
    <name type="common">Wild taro</name>
    <name type="synonym">Arum esculentum</name>
    <dbReference type="NCBI Taxonomy" id="4460"/>
    <lineage>
        <taxon>Eukaryota</taxon>
        <taxon>Viridiplantae</taxon>
        <taxon>Streptophyta</taxon>
        <taxon>Embryophyta</taxon>
        <taxon>Tracheophyta</taxon>
        <taxon>Spermatophyta</taxon>
        <taxon>Magnoliopsida</taxon>
        <taxon>Liliopsida</taxon>
        <taxon>Araceae</taxon>
        <taxon>Aroideae</taxon>
        <taxon>Colocasieae</taxon>
        <taxon>Colocasia</taxon>
    </lineage>
</organism>
<feature type="region of interest" description="Disordered" evidence="2">
    <location>
        <begin position="72"/>
        <end position="101"/>
    </location>
</feature>
<feature type="compositionally biased region" description="Polar residues" evidence="2">
    <location>
        <begin position="72"/>
        <end position="97"/>
    </location>
</feature>
<dbReference type="Gene3D" id="4.10.60.10">
    <property type="entry name" value="Zinc finger, CCHC-type"/>
    <property type="match status" value="1"/>
</dbReference>
<evidence type="ECO:0000256" key="2">
    <source>
        <dbReference type="SAM" id="MobiDB-lite"/>
    </source>
</evidence>
<evidence type="ECO:0000256" key="1">
    <source>
        <dbReference type="SAM" id="Coils"/>
    </source>
</evidence>